<dbReference type="Proteomes" id="UP001164746">
    <property type="component" value="Chromosome 2"/>
</dbReference>
<dbReference type="PANTHER" id="PTHR31511:SF12">
    <property type="entry name" value="RHO TERMINATION FACTOR N-TERMINAL DOMAIN-CONTAINING PROTEIN"/>
    <property type="match status" value="1"/>
</dbReference>
<sequence length="128" mass="15036">MKNEDDMCFTWCVLRALNPVDKISERIDKSLKDRKDLLNMNGIEYPVTLKAIDRCLNSFNSEESLGKHNEYCDSNDAVKIEMLEEGSTLNFKHFFKSMRVFFIVYADFESFTQKLDTAQPYPYDSYTK</sequence>
<accession>A0ABY7DF39</accession>
<dbReference type="PANTHER" id="PTHR31511">
    <property type="entry name" value="PROTEIN CBG23764"/>
    <property type="match status" value="1"/>
</dbReference>
<evidence type="ECO:0000313" key="2">
    <source>
        <dbReference type="Proteomes" id="UP001164746"/>
    </source>
</evidence>
<keyword evidence="2" id="KW-1185">Reference proteome</keyword>
<gene>
    <name evidence="1" type="ORF">MAR_027931</name>
</gene>
<dbReference type="EMBL" id="CP111013">
    <property type="protein sequence ID" value="WAQ95241.1"/>
    <property type="molecule type" value="Genomic_DNA"/>
</dbReference>
<protein>
    <submittedName>
        <fullName evidence="1">Uncharacterized protein</fullName>
    </submittedName>
</protein>
<proteinExistence type="predicted"/>
<evidence type="ECO:0000313" key="1">
    <source>
        <dbReference type="EMBL" id="WAQ95241.1"/>
    </source>
</evidence>
<organism evidence="1 2">
    <name type="scientific">Mya arenaria</name>
    <name type="common">Soft-shell clam</name>
    <dbReference type="NCBI Taxonomy" id="6604"/>
    <lineage>
        <taxon>Eukaryota</taxon>
        <taxon>Metazoa</taxon>
        <taxon>Spiralia</taxon>
        <taxon>Lophotrochozoa</taxon>
        <taxon>Mollusca</taxon>
        <taxon>Bivalvia</taxon>
        <taxon>Autobranchia</taxon>
        <taxon>Heteroconchia</taxon>
        <taxon>Euheterodonta</taxon>
        <taxon>Imparidentia</taxon>
        <taxon>Neoheterodontei</taxon>
        <taxon>Myida</taxon>
        <taxon>Myoidea</taxon>
        <taxon>Myidae</taxon>
        <taxon>Mya</taxon>
    </lineage>
</organism>
<reference evidence="1" key="1">
    <citation type="submission" date="2022-11" db="EMBL/GenBank/DDBJ databases">
        <title>Centuries of genome instability and evolution in soft-shell clam transmissible cancer (bioRxiv).</title>
        <authorList>
            <person name="Hart S.F.M."/>
            <person name="Yonemitsu M.A."/>
            <person name="Giersch R.M."/>
            <person name="Beal B.F."/>
            <person name="Arriagada G."/>
            <person name="Davis B.W."/>
            <person name="Ostrander E.A."/>
            <person name="Goff S.P."/>
            <person name="Metzger M.J."/>
        </authorList>
    </citation>
    <scope>NUCLEOTIDE SEQUENCE</scope>
    <source>
        <strain evidence="1">MELC-2E11</strain>
        <tissue evidence="1">Siphon/mantle</tissue>
    </source>
</reference>
<name>A0ABY7DF39_MYAAR</name>